<proteinExistence type="predicted"/>
<dbReference type="PANTHER" id="PTHR42815:SF2">
    <property type="entry name" value="FAD-BINDING, PUTATIVE (AFU_ORTHOLOGUE AFUA_6G07600)-RELATED"/>
    <property type="match status" value="1"/>
</dbReference>
<dbReference type="Pfam" id="PF00175">
    <property type="entry name" value="NAD_binding_1"/>
    <property type="match status" value="1"/>
</dbReference>
<dbReference type="Gene3D" id="2.30.110.10">
    <property type="entry name" value="Electron Transport, Fmn-binding Protein, Chain A"/>
    <property type="match status" value="1"/>
</dbReference>
<keyword evidence="4" id="KW-1185">Reference proteome</keyword>
<evidence type="ECO:0000313" key="4">
    <source>
        <dbReference type="Proteomes" id="UP000198307"/>
    </source>
</evidence>
<feature type="region of interest" description="Disordered" evidence="1">
    <location>
        <begin position="185"/>
        <end position="207"/>
    </location>
</feature>
<dbReference type="OrthoDB" id="9786134at2"/>
<dbReference type="Gene3D" id="2.40.30.10">
    <property type="entry name" value="Translation factors"/>
    <property type="match status" value="1"/>
</dbReference>
<dbReference type="AlphaFoldDB" id="A0A239PU73"/>
<dbReference type="RefSeq" id="WP_089344228.1">
    <property type="nucleotide sequence ID" value="NZ_CP067130.1"/>
</dbReference>
<dbReference type="SUPFAM" id="SSF50475">
    <property type="entry name" value="FMN-binding split barrel"/>
    <property type="match status" value="1"/>
</dbReference>
<organism evidence="3 4">
    <name type="scientific">Paracoccus seriniphilus</name>
    <dbReference type="NCBI Taxonomy" id="184748"/>
    <lineage>
        <taxon>Bacteria</taxon>
        <taxon>Pseudomonadati</taxon>
        <taxon>Pseudomonadota</taxon>
        <taxon>Alphaproteobacteria</taxon>
        <taxon>Rhodobacterales</taxon>
        <taxon>Paracoccaceae</taxon>
        <taxon>Paracoccus</taxon>
    </lineage>
</organism>
<dbReference type="InterPro" id="IPR001433">
    <property type="entry name" value="OxRdtase_FAD/NAD-bd"/>
</dbReference>
<dbReference type="Gene3D" id="3.40.50.80">
    <property type="entry name" value="Nucleotide-binding domain of ferredoxin-NADP reductase (FNR) module"/>
    <property type="match status" value="1"/>
</dbReference>
<evidence type="ECO:0000313" key="3">
    <source>
        <dbReference type="EMBL" id="SNT73849.1"/>
    </source>
</evidence>
<name>A0A239PU73_9RHOB</name>
<sequence>MNQPISPFHSGEIEAQSRAGRAERAAETGRFIRDFMPRQHRDFFASLPFLVVAGVDSGGLPWVSILEGRDSVVGAHDPHSLTLAGHLAADDPLLSGFMPGASLGVLGIDPATRRRNRVNGRLRQDGNALVLDVRQSFGNCAQHIRPRHWHRVAKFAEPARTARVSDRPSDAQKQWIRSADTFFIGSGQSSGREEGSDGHDASHRGGEPGFVHIDAEGRLCIPDYAGNDFFNTIGNLLRDPRVGLLFVDFDSGGLLQLTGRAEIIWNGRQSHDPNARRMIIVTIDRVVERPAALALRWRMPGADGMKLRVLDRVQESREVTSFHLAPVAAGPLADFRPGQHLPIALEIPGHPGPLRRSYSLSGPAQGKHYRISVKHKGRGMVSGYLHDHLQPGDVITASNPSGDFLMPDGDTPLVLVSAGVGVTPVLAMLHAHVAGADMRPLWFVHGTQNRGTHAFREEIADLIARAPHAQKCTHYSRPDPEDRRLAHHDREGRVTARDLVALGAGASAHYMICGPVRFTADLIAGLTRLGVPAGQIHHESFGPAG</sequence>
<accession>A0A239PU73</accession>
<feature type="domain" description="FAD-binding FR-type" evidence="2">
    <location>
        <begin position="302"/>
        <end position="407"/>
    </location>
</feature>
<feature type="compositionally biased region" description="Basic and acidic residues" evidence="1">
    <location>
        <begin position="191"/>
        <end position="206"/>
    </location>
</feature>
<dbReference type="InterPro" id="IPR039261">
    <property type="entry name" value="FNR_nucleotide-bd"/>
</dbReference>
<dbReference type="InterPro" id="IPR008333">
    <property type="entry name" value="Cbr1-like_FAD-bd_dom"/>
</dbReference>
<dbReference type="Proteomes" id="UP000198307">
    <property type="component" value="Unassembled WGS sequence"/>
</dbReference>
<dbReference type="SUPFAM" id="SSF63380">
    <property type="entry name" value="Riboflavin synthase domain-like"/>
    <property type="match status" value="1"/>
</dbReference>
<dbReference type="InterPro" id="IPR012349">
    <property type="entry name" value="Split_barrel_FMN-bd"/>
</dbReference>
<dbReference type="InterPro" id="IPR017938">
    <property type="entry name" value="Riboflavin_synthase-like_b-brl"/>
</dbReference>
<evidence type="ECO:0000259" key="2">
    <source>
        <dbReference type="PROSITE" id="PS51384"/>
    </source>
</evidence>
<evidence type="ECO:0000256" key="1">
    <source>
        <dbReference type="SAM" id="MobiDB-lite"/>
    </source>
</evidence>
<dbReference type="EMBL" id="FZQB01000006">
    <property type="protein sequence ID" value="SNT73849.1"/>
    <property type="molecule type" value="Genomic_DNA"/>
</dbReference>
<dbReference type="PANTHER" id="PTHR42815">
    <property type="entry name" value="FAD-BINDING, PUTATIVE (AFU_ORTHOLOGUE AFUA_6G07600)-RELATED"/>
    <property type="match status" value="1"/>
</dbReference>
<dbReference type="SUPFAM" id="SSF52343">
    <property type="entry name" value="Ferredoxin reductase-like, C-terminal NADP-linked domain"/>
    <property type="match status" value="1"/>
</dbReference>
<dbReference type="PROSITE" id="PS51384">
    <property type="entry name" value="FAD_FR"/>
    <property type="match status" value="1"/>
</dbReference>
<dbReference type="CDD" id="cd06184">
    <property type="entry name" value="flavohem_like_fad_nad_binding"/>
    <property type="match status" value="1"/>
</dbReference>
<protein>
    <recommendedName>
        <fullName evidence="2">FAD-binding FR-type domain-containing protein</fullName>
    </recommendedName>
</protein>
<dbReference type="GO" id="GO:0016491">
    <property type="term" value="F:oxidoreductase activity"/>
    <property type="evidence" value="ECO:0007669"/>
    <property type="project" value="InterPro"/>
</dbReference>
<reference evidence="3 4" key="1">
    <citation type="submission" date="2017-07" db="EMBL/GenBank/DDBJ databases">
        <authorList>
            <person name="Sun Z.S."/>
            <person name="Albrecht U."/>
            <person name="Echele G."/>
            <person name="Lee C.C."/>
        </authorList>
    </citation>
    <scope>NUCLEOTIDE SEQUENCE [LARGE SCALE GENOMIC DNA]</scope>
    <source>
        <strain evidence="3 4">DSM 14827</strain>
    </source>
</reference>
<feature type="region of interest" description="Disordered" evidence="1">
    <location>
        <begin position="1"/>
        <end position="22"/>
    </location>
</feature>
<gene>
    <name evidence="3" type="ORF">SAMN05444959_10629</name>
</gene>
<dbReference type="InterPro" id="IPR017927">
    <property type="entry name" value="FAD-bd_FR_type"/>
</dbReference>
<dbReference type="Pfam" id="PF00970">
    <property type="entry name" value="FAD_binding_6"/>
    <property type="match status" value="1"/>
</dbReference>